<feature type="domain" description="Lsr2 dimerization" evidence="3">
    <location>
        <begin position="1"/>
        <end position="56"/>
    </location>
</feature>
<sequence length="111" mass="12302">MAKQTTVSITDDLDGSTNAKEVSFSLDGRTWVIDLSTKNHRALEKALKPYISKATEQSPQSRRGKAVRASSRRKTRTDLALVREWAKENGHVVSDRGRVSADVLEAYDAAQ</sequence>
<feature type="domain" description="Lsr2 DNA-binding" evidence="4">
    <location>
        <begin position="76"/>
        <end position="110"/>
    </location>
</feature>
<dbReference type="GO" id="GO:0003677">
    <property type="term" value="F:DNA binding"/>
    <property type="evidence" value="ECO:0007669"/>
    <property type="project" value="UniProtKB-KW"/>
</dbReference>
<dbReference type="STRING" id="1385519.N801_10040"/>
<organism evidence="5 6">
    <name type="scientific">Knoellia aerolata DSM 18566</name>
    <dbReference type="NCBI Taxonomy" id="1385519"/>
    <lineage>
        <taxon>Bacteria</taxon>
        <taxon>Bacillati</taxon>
        <taxon>Actinomycetota</taxon>
        <taxon>Actinomycetes</taxon>
        <taxon>Micrococcales</taxon>
        <taxon>Intrasporangiaceae</taxon>
        <taxon>Knoellia</taxon>
    </lineage>
</organism>
<reference evidence="5 6" key="1">
    <citation type="submission" date="2013-08" db="EMBL/GenBank/DDBJ databases">
        <title>The genome sequence of Knoellia aerolata.</title>
        <authorList>
            <person name="Zhu W."/>
            <person name="Wang G."/>
        </authorList>
    </citation>
    <scope>NUCLEOTIDE SEQUENCE [LARGE SCALE GENOMIC DNA]</scope>
    <source>
        <strain evidence="5 6">DSM 18566</strain>
    </source>
</reference>
<feature type="compositionally biased region" description="Basic residues" evidence="2">
    <location>
        <begin position="62"/>
        <end position="75"/>
    </location>
</feature>
<feature type="region of interest" description="Disordered" evidence="2">
    <location>
        <begin position="51"/>
        <end position="76"/>
    </location>
</feature>
<dbReference type="OrthoDB" id="4113332at2"/>
<proteinExistence type="predicted"/>
<evidence type="ECO:0000313" key="5">
    <source>
        <dbReference type="EMBL" id="KGN41014.1"/>
    </source>
</evidence>
<dbReference type="Gene3D" id="3.30.60.230">
    <property type="entry name" value="Lsr2, dimerization domain"/>
    <property type="match status" value="1"/>
</dbReference>
<dbReference type="Pfam" id="PF11774">
    <property type="entry name" value="Lsr2"/>
    <property type="match status" value="1"/>
</dbReference>
<dbReference type="AlphaFoldDB" id="A0A0A0JWI7"/>
<keyword evidence="1" id="KW-0238">DNA-binding</keyword>
<evidence type="ECO:0000259" key="4">
    <source>
        <dbReference type="Pfam" id="PF23359"/>
    </source>
</evidence>
<evidence type="ECO:0000313" key="6">
    <source>
        <dbReference type="Proteomes" id="UP000030013"/>
    </source>
</evidence>
<dbReference type="RefSeq" id="WP_035937580.1">
    <property type="nucleotide sequence ID" value="NZ_AVPL01000026.1"/>
</dbReference>
<dbReference type="Gene3D" id="4.10.320.10">
    <property type="entry name" value="E3-binding domain"/>
    <property type="match status" value="1"/>
</dbReference>
<dbReference type="EMBL" id="AVPL01000026">
    <property type="protein sequence ID" value="KGN41014.1"/>
    <property type="molecule type" value="Genomic_DNA"/>
</dbReference>
<dbReference type="InterPro" id="IPR024412">
    <property type="entry name" value="Lsr2_dim_dom"/>
</dbReference>
<accession>A0A0A0JWI7</accession>
<evidence type="ECO:0000256" key="2">
    <source>
        <dbReference type="SAM" id="MobiDB-lite"/>
    </source>
</evidence>
<keyword evidence="6" id="KW-1185">Reference proteome</keyword>
<dbReference type="Proteomes" id="UP000030013">
    <property type="component" value="Unassembled WGS sequence"/>
</dbReference>
<comment type="caution">
    <text evidence="5">The sequence shown here is derived from an EMBL/GenBank/DDBJ whole genome shotgun (WGS) entry which is preliminary data.</text>
</comment>
<dbReference type="InterPro" id="IPR042261">
    <property type="entry name" value="Lsr2-like_dimerization"/>
</dbReference>
<evidence type="ECO:0000256" key="1">
    <source>
        <dbReference type="ARBA" id="ARBA00023125"/>
    </source>
</evidence>
<dbReference type="InterPro" id="IPR036625">
    <property type="entry name" value="E3-bd_dom_sf"/>
</dbReference>
<dbReference type="InterPro" id="IPR055370">
    <property type="entry name" value="Lsr2_DNA-bd"/>
</dbReference>
<dbReference type="Pfam" id="PF23359">
    <property type="entry name" value="Lsr2_DNA-bd"/>
    <property type="match status" value="1"/>
</dbReference>
<name>A0A0A0JWI7_9MICO</name>
<dbReference type="eggNOG" id="ENOG5032RKK">
    <property type="taxonomic scope" value="Bacteria"/>
</dbReference>
<protein>
    <recommendedName>
        <fullName evidence="7">Lsr2 family protein</fullName>
    </recommendedName>
</protein>
<dbReference type="GO" id="GO:0016746">
    <property type="term" value="F:acyltransferase activity"/>
    <property type="evidence" value="ECO:0007669"/>
    <property type="project" value="InterPro"/>
</dbReference>
<evidence type="ECO:0000259" key="3">
    <source>
        <dbReference type="Pfam" id="PF11774"/>
    </source>
</evidence>
<gene>
    <name evidence="5" type="ORF">N801_10040</name>
</gene>
<evidence type="ECO:0008006" key="7">
    <source>
        <dbReference type="Google" id="ProtNLM"/>
    </source>
</evidence>